<reference evidence="9 10" key="1">
    <citation type="journal article" date="2016" name="Nat. Commun.">
        <title>Thousands of microbial genomes shed light on interconnected biogeochemical processes in an aquifer system.</title>
        <authorList>
            <person name="Anantharaman K."/>
            <person name="Brown C.T."/>
            <person name="Hug L.A."/>
            <person name="Sharon I."/>
            <person name="Castelle C.J."/>
            <person name="Probst A.J."/>
            <person name="Thomas B.C."/>
            <person name="Singh A."/>
            <person name="Wilkins M.J."/>
            <person name="Karaoz U."/>
            <person name="Brodie E.L."/>
            <person name="Williams K.H."/>
            <person name="Hubbard S.S."/>
            <person name="Banfield J.F."/>
        </authorList>
    </citation>
    <scope>NUCLEOTIDE SEQUENCE [LARGE SCALE GENOMIC DNA]</scope>
</reference>
<keyword evidence="2" id="KW-1003">Cell membrane</keyword>
<dbReference type="AlphaFoldDB" id="A0A1G2KYP4"/>
<evidence type="ECO:0000256" key="1">
    <source>
        <dbReference type="ARBA" id="ARBA00004651"/>
    </source>
</evidence>
<feature type="transmembrane region" description="Helical" evidence="6">
    <location>
        <begin position="287"/>
        <end position="304"/>
    </location>
</feature>
<feature type="transmembrane region" description="Helical" evidence="6">
    <location>
        <begin position="259"/>
        <end position="281"/>
    </location>
</feature>
<dbReference type="STRING" id="1802274.A3J58_03110"/>
<feature type="domain" description="ComEC/Rec2-related protein" evidence="7">
    <location>
        <begin position="217"/>
        <end position="492"/>
    </location>
</feature>
<dbReference type="Pfam" id="PF13567">
    <property type="entry name" value="DUF4131"/>
    <property type="match status" value="1"/>
</dbReference>
<keyword evidence="3 6" id="KW-0812">Transmembrane</keyword>
<evidence type="ECO:0000313" key="9">
    <source>
        <dbReference type="EMBL" id="OHA04344.1"/>
    </source>
</evidence>
<evidence type="ECO:0000256" key="6">
    <source>
        <dbReference type="SAM" id="Phobius"/>
    </source>
</evidence>
<comment type="subcellular location">
    <subcellularLocation>
        <location evidence="1">Cell membrane</location>
        <topology evidence="1">Multi-pass membrane protein</topology>
    </subcellularLocation>
</comment>
<dbReference type="PANTHER" id="PTHR30619:SF7">
    <property type="entry name" value="BETA-LACTAMASE DOMAIN PROTEIN"/>
    <property type="match status" value="1"/>
</dbReference>
<evidence type="ECO:0000256" key="2">
    <source>
        <dbReference type="ARBA" id="ARBA00022475"/>
    </source>
</evidence>
<feature type="transmembrane region" description="Helical" evidence="6">
    <location>
        <begin position="233"/>
        <end position="252"/>
    </location>
</feature>
<feature type="transmembrane region" description="Helical" evidence="6">
    <location>
        <begin position="472"/>
        <end position="492"/>
    </location>
</feature>
<feature type="transmembrane region" description="Helical" evidence="6">
    <location>
        <begin position="435"/>
        <end position="452"/>
    </location>
</feature>
<proteinExistence type="predicted"/>
<dbReference type="GO" id="GO:0005886">
    <property type="term" value="C:plasma membrane"/>
    <property type="evidence" value="ECO:0007669"/>
    <property type="project" value="UniProtKB-SubCell"/>
</dbReference>
<evidence type="ECO:0000259" key="8">
    <source>
        <dbReference type="Pfam" id="PF13567"/>
    </source>
</evidence>
<feature type="transmembrane region" description="Helical" evidence="6">
    <location>
        <begin position="408"/>
        <end position="428"/>
    </location>
</feature>
<feature type="transmembrane region" description="Helical" evidence="6">
    <location>
        <begin position="7"/>
        <end position="24"/>
    </location>
</feature>
<dbReference type="EMBL" id="MHQM01000001">
    <property type="protein sequence ID" value="OHA04344.1"/>
    <property type="molecule type" value="Genomic_DNA"/>
</dbReference>
<organism evidence="9 10">
    <name type="scientific">Candidatus Sungbacteria bacterium RIFCSPHIGHO2_02_FULL_52_23</name>
    <dbReference type="NCBI Taxonomy" id="1802274"/>
    <lineage>
        <taxon>Bacteria</taxon>
        <taxon>Candidatus Sungiibacteriota</taxon>
    </lineage>
</organism>
<dbReference type="InterPro" id="IPR004477">
    <property type="entry name" value="ComEC_N"/>
</dbReference>
<evidence type="ECO:0000256" key="5">
    <source>
        <dbReference type="ARBA" id="ARBA00023136"/>
    </source>
</evidence>
<keyword evidence="5 6" id="KW-0472">Membrane</keyword>
<evidence type="ECO:0000256" key="4">
    <source>
        <dbReference type="ARBA" id="ARBA00022989"/>
    </source>
</evidence>
<dbReference type="NCBIfam" id="TIGR00360">
    <property type="entry name" value="ComEC_N-term"/>
    <property type="match status" value="1"/>
</dbReference>
<comment type="caution">
    <text evidence="9">The sequence shown here is derived from an EMBL/GenBank/DDBJ whole genome shotgun (WGS) entry which is preliminary data.</text>
</comment>
<accession>A0A1G2KYP4</accession>
<dbReference type="Proteomes" id="UP000178510">
    <property type="component" value="Unassembled WGS sequence"/>
</dbReference>
<evidence type="ECO:0008006" key="11">
    <source>
        <dbReference type="Google" id="ProtNLM"/>
    </source>
</evidence>
<dbReference type="PANTHER" id="PTHR30619">
    <property type="entry name" value="DNA INTERNALIZATION/COMPETENCE PROTEIN COMEC/REC2"/>
    <property type="match status" value="1"/>
</dbReference>
<dbReference type="InterPro" id="IPR025405">
    <property type="entry name" value="DUF4131"/>
</dbReference>
<evidence type="ECO:0000313" key="10">
    <source>
        <dbReference type="Proteomes" id="UP000178510"/>
    </source>
</evidence>
<feature type="transmembrane region" description="Helical" evidence="6">
    <location>
        <begin position="53"/>
        <end position="70"/>
    </location>
</feature>
<dbReference type="Pfam" id="PF03772">
    <property type="entry name" value="Competence"/>
    <property type="match status" value="1"/>
</dbReference>
<protein>
    <recommendedName>
        <fullName evidence="11">ComEC/Rec2-related protein domain-containing protein</fullName>
    </recommendedName>
</protein>
<feature type="transmembrane region" description="Helical" evidence="6">
    <location>
        <begin position="336"/>
        <end position="352"/>
    </location>
</feature>
<evidence type="ECO:0000256" key="3">
    <source>
        <dbReference type="ARBA" id="ARBA00022692"/>
    </source>
</evidence>
<gene>
    <name evidence="9" type="ORF">A3J58_03110</name>
</gene>
<feature type="domain" description="DUF4131" evidence="8">
    <location>
        <begin position="27"/>
        <end position="178"/>
    </location>
</feature>
<feature type="transmembrane region" description="Helical" evidence="6">
    <location>
        <begin position="30"/>
        <end position="46"/>
    </location>
</feature>
<evidence type="ECO:0000259" key="7">
    <source>
        <dbReference type="Pfam" id="PF03772"/>
    </source>
</evidence>
<sequence length="499" mass="54095">MTKSKIFLWVLVSFIAGIAVRSFIALPYVLAWVFVMVGAIEFAVGVRRIEKKLALGGLFLIAFVAGALRFDVVDHRGPALPSQFGHTSLVRGIVADDPVVSEASQRMKIKVVSLGDYAAEPPFFMIATARRMPAYRIGDELEITGEIERPENFSDFDYVSYLRRDGIGAVMSFPDIRKIGEGKGNPVVLALSRLKHAFEEKIDAALPEPHAGFLKGLLLGERSMLPDNITTDFQIAGVGHIVALSGYNITIVGRSLMDVLLLFTVPFTVSFWVAIAGITLFIAMTGAAASTVRAGIMGVLLLVAEREGRMYRMTNALVFAAAAMIAYNPYLLRFDAGFQLSFLATVGILYLAPRLEYRMGGADGSGFTRKPAGGRIISRIRKTLAETLSAQIMVLPLIISLFGRVSLISPVANILILAAVPYAMAVGFAAGMLGFVWPLASIVVGWGAWALLEYQLRVVAFLARVPFASVAAGAWIVAPLLALYMIVLLRLYKKAKQKG</sequence>
<keyword evidence="4 6" id="KW-1133">Transmembrane helix</keyword>
<dbReference type="InterPro" id="IPR052159">
    <property type="entry name" value="Competence_DNA_uptake"/>
</dbReference>
<name>A0A1G2KYP4_9BACT</name>